<sequence length="975" mass="111152">MKDPMDLEFQTSLGPIHYVKKTETWSFPRPSKAPSFSYTGVTKTVIPSPPQTSSPEPLNPSDRPQGIKRILKKYPDLRLMRFPWSQHYPWSKRFPGHFRELPESLPASNETYTSRVSSLLDLGYAAIFPPRDFSHISIAATVTGQGRNIISLRVIVEDTWQLPRDRSAVCVPAISDEETTEWSRPGALIQQVCFARPPEGEKQGTLMAARLLDSTMLFRPLYRNAPVAPANLYHSINPSLLRTSRLDTNPLVEIPITWTGGYPHADMAFNPHQDKLAILDVQGNWSIWEIETEQKEGKANTFVVAGPRGSMSTLDSIETDNDRHRCRGSIQWVNASTILVADRRAAMLFHLEGIESRAIDLKLKSQLGKESLFEMESDSELETDAETESDADMESQLELILDVKRSTHRTSLFFILTSTRLLLFDMRNARDEEGRPLPLEASLIWRFNGYVCDRTSRLSDLLIGDYLYLVLYSRRREMVRVFPYTETKGFVRPDSFLLNFQPPLDPSSIESIEGGHSDKPPRYSTFVFKEVAYSPVGTATHPEMTLFKLFWVDRSLAVHETLFKGPPQIRKRNEEKVNGNILRASKSPFARVLSRIHDDFVVDDWNEVIRPPQTRARKARLIKPKTLYEDLRWTLNFTPLYKRALKGIAGCVAQIKLERSRPSFDRILRNLAKTANAKRQCQSIFQISGRPMSNDIEQSVDDTKRLVSILLPEHPNLTPHQPYMILRLPSSDVISGMPVACRDKQPSLDFLEIYDKLIDQWLTSLPHTIPYRTRRMKERIIRGIALDMFLARIIQIPKEAKVASSSKDIVQAGPASSQLPSSQNTELEYRSSQQGPEDEKAPADFRSLSGFIVFKKPRPLRQKVVNVLSHWQVGTDPSTYNWRQVTQAQEGGLPQHRVRKKRSRQSQLSQTPVAPPSLRIPSTPQIRTWGSQPDQRFPASSQPSISDKFMTQTERGQFGARKVKSTKKRKRAEGF</sequence>
<dbReference type="InterPro" id="IPR048537">
    <property type="entry name" value="RRN6_HB"/>
</dbReference>
<comment type="caution">
    <text evidence="5">The sequence shown here is derived from an EMBL/GenBank/DDBJ whole genome shotgun (WGS) entry which is preliminary data.</text>
</comment>
<evidence type="ECO:0000259" key="4">
    <source>
        <dbReference type="Pfam" id="PF20640"/>
    </source>
</evidence>
<dbReference type="EMBL" id="JAQIZZ010000007">
    <property type="protein sequence ID" value="KAJ5533641.1"/>
    <property type="molecule type" value="Genomic_DNA"/>
</dbReference>
<name>A0AAD6CTV9_9EURO</name>
<feature type="domain" description="RRN6 helical bundle" evidence="4">
    <location>
        <begin position="594"/>
        <end position="793"/>
    </location>
</feature>
<feature type="compositionally biased region" description="Basic residues" evidence="1">
    <location>
        <begin position="961"/>
        <end position="975"/>
    </location>
</feature>
<feature type="compositionally biased region" description="Polar residues" evidence="1">
    <location>
        <begin position="805"/>
        <end position="835"/>
    </location>
</feature>
<feature type="compositionally biased region" description="Polar residues" evidence="1">
    <location>
        <begin position="920"/>
        <end position="955"/>
    </location>
</feature>
<organism evidence="5 6">
    <name type="scientific">Penicillium frequentans</name>
    <dbReference type="NCBI Taxonomy" id="3151616"/>
    <lineage>
        <taxon>Eukaryota</taxon>
        <taxon>Fungi</taxon>
        <taxon>Dikarya</taxon>
        <taxon>Ascomycota</taxon>
        <taxon>Pezizomycotina</taxon>
        <taxon>Eurotiomycetes</taxon>
        <taxon>Eurotiomycetidae</taxon>
        <taxon>Eurotiales</taxon>
        <taxon>Aspergillaceae</taxon>
        <taxon>Penicillium</taxon>
    </lineage>
</organism>
<dbReference type="Proteomes" id="UP001220324">
    <property type="component" value="Unassembled WGS sequence"/>
</dbReference>
<dbReference type="GO" id="GO:0001179">
    <property type="term" value="F:RNA polymerase I general transcription initiation factor binding"/>
    <property type="evidence" value="ECO:0007669"/>
    <property type="project" value="TreeGrafter"/>
</dbReference>
<feature type="region of interest" description="Disordered" evidence="1">
    <location>
        <begin position="805"/>
        <end position="842"/>
    </location>
</feature>
<protein>
    <recommendedName>
        <fullName evidence="7">RNA polymerase I-specific transcription initiation factor RRN6-like protein</fullName>
    </recommendedName>
</protein>
<dbReference type="PANTHER" id="PTHR28221:SF2">
    <property type="entry name" value="RNA POLYMERASE I-SPECIFIC TRANSCRIPTION INITIATION FACTOR RRN6"/>
    <property type="match status" value="1"/>
</dbReference>
<dbReference type="PANTHER" id="PTHR28221">
    <property type="entry name" value="RNA POLYMERASE I-SPECIFIC TRANSCRIPTION INITIATION FACTOR RRN6"/>
    <property type="match status" value="1"/>
</dbReference>
<feature type="region of interest" description="Disordered" evidence="1">
    <location>
        <begin position="38"/>
        <end position="65"/>
    </location>
</feature>
<evidence type="ECO:0000313" key="6">
    <source>
        <dbReference type="Proteomes" id="UP001220324"/>
    </source>
</evidence>
<dbReference type="InterPro" id="IPR048535">
    <property type="entry name" value="RRN6_beta-prop"/>
</dbReference>
<dbReference type="InterPro" id="IPR048536">
    <property type="entry name" value="Rrn6_K-rich"/>
</dbReference>
<feature type="domain" description="RRN6 beta-propeller" evidence="2">
    <location>
        <begin position="383"/>
        <end position="488"/>
    </location>
</feature>
<feature type="domain" description="RRN6 beta-propeller" evidence="2">
    <location>
        <begin position="116"/>
        <end position="369"/>
    </location>
</feature>
<dbReference type="InterPro" id="IPR019350">
    <property type="entry name" value="RNA_pol_I-sp_TIF_RRN6-like"/>
</dbReference>
<evidence type="ECO:0008006" key="7">
    <source>
        <dbReference type="Google" id="ProtNLM"/>
    </source>
</evidence>
<evidence type="ECO:0000313" key="5">
    <source>
        <dbReference type="EMBL" id="KAJ5533641.1"/>
    </source>
</evidence>
<dbReference type="Pfam" id="PF10214">
    <property type="entry name" value="Rrn6_beta-prop"/>
    <property type="match status" value="2"/>
</dbReference>
<feature type="region of interest" description="Disordered" evidence="1">
    <location>
        <begin position="889"/>
        <end position="975"/>
    </location>
</feature>
<reference evidence="5 6" key="1">
    <citation type="journal article" date="2023" name="IMA Fungus">
        <title>Comparative genomic study of the Penicillium genus elucidates a diverse pangenome and 15 lateral gene transfer events.</title>
        <authorList>
            <person name="Petersen C."/>
            <person name="Sorensen T."/>
            <person name="Nielsen M.R."/>
            <person name="Sondergaard T.E."/>
            <person name="Sorensen J.L."/>
            <person name="Fitzpatrick D.A."/>
            <person name="Frisvad J.C."/>
            <person name="Nielsen K.L."/>
        </authorList>
    </citation>
    <scope>NUCLEOTIDE SEQUENCE [LARGE SCALE GENOMIC DNA]</scope>
    <source>
        <strain evidence="5 6">IBT 35679</strain>
    </source>
</reference>
<dbReference type="Pfam" id="PF20639">
    <property type="entry name" value="Rrn6_K-rich"/>
    <property type="match status" value="1"/>
</dbReference>
<dbReference type="Pfam" id="PF20640">
    <property type="entry name" value="Rrn6_HB"/>
    <property type="match status" value="1"/>
</dbReference>
<feature type="domain" description="RRN6 K-rich C-terminal" evidence="3">
    <location>
        <begin position="866"/>
        <end position="975"/>
    </location>
</feature>
<dbReference type="GO" id="GO:0001163">
    <property type="term" value="F:RNA polymerase I transcription regulatory region sequence-specific DNA binding"/>
    <property type="evidence" value="ECO:0007669"/>
    <property type="project" value="TreeGrafter"/>
</dbReference>
<evidence type="ECO:0000259" key="3">
    <source>
        <dbReference type="Pfam" id="PF20639"/>
    </source>
</evidence>
<accession>A0AAD6CTV9</accession>
<dbReference type="GO" id="GO:0042790">
    <property type="term" value="P:nucleolar large rRNA transcription by RNA polymerase I"/>
    <property type="evidence" value="ECO:0007669"/>
    <property type="project" value="TreeGrafter"/>
</dbReference>
<proteinExistence type="predicted"/>
<keyword evidence="6" id="KW-1185">Reference proteome</keyword>
<gene>
    <name evidence="5" type="ORF">N7494_010193</name>
</gene>
<dbReference type="AlphaFoldDB" id="A0AAD6CTV9"/>
<evidence type="ECO:0000259" key="2">
    <source>
        <dbReference type="Pfam" id="PF10214"/>
    </source>
</evidence>
<dbReference type="GO" id="GO:0070860">
    <property type="term" value="C:RNA polymerase I core factor complex"/>
    <property type="evidence" value="ECO:0007669"/>
    <property type="project" value="TreeGrafter"/>
</dbReference>
<evidence type="ECO:0000256" key="1">
    <source>
        <dbReference type="SAM" id="MobiDB-lite"/>
    </source>
</evidence>